<evidence type="ECO:0000256" key="1">
    <source>
        <dbReference type="ARBA" id="ARBA00010641"/>
    </source>
</evidence>
<evidence type="ECO:0000256" key="3">
    <source>
        <dbReference type="ARBA" id="ARBA00023082"/>
    </source>
</evidence>
<keyword evidence="2" id="KW-0805">Transcription regulation</keyword>
<evidence type="ECO:0000256" key="4">
    <source>
        <dbReference type="ARBA" id="ARBA00023163"/>
    </source>
</evidence>
<dbReference type="KEGG" id="sclo:SCLO_1023080"/>
<dbReference type="SUPFAM" id="SSF88659">
    <property type="entry name" value="Sigma3 and sigma4 domains of RNA polymerase sigma factors"/>
    <property type="match status" value="1"/>
</dbReference>
<evidence type="ECO:0000313" key="8">
    <source>
        <dbReference type="Proteomes" id="UP000218272"/>
    </source>
</evidence>
<dbReference type="InterPro" id="IPR013324">
    <property type="entry name" value="RNA_pol_sigma_r3/r4-like"/>
</dbReference>
<dbReference type="GO" id="GO:0003677">
    <property type="term" value="F:DNA binding"/>
    <property type="evidence" value="ECO:0007669"/>
    <property type="project" value="InterPro"/>
</dbReference>
<reference evidence="7 8" key="1">
    <citation type="submission" date="2016-10" db="EMBL/GenBank/DDBJ databases">
        <title>Complete Genome Sequence of the Nonylphenol-Degrading Bacterium Sphingobium cloacae JCM 10874T.</title>
        <authorList>
            <person name="Ootsuka M."/>
            <person name="Nishizawa T."/>
            <person name="Ohta H."/>
        </authorList>
    </citation>
    <scope>NUCLEOTIDE SEQUENCE [LARGE SCALE GENOMIC DNA]</scope>
    <source>
        <strain evidence="7 8">JCM 10874</strain>
    </source>
</reference>
<feature type="domain" description="RNA polymerase sigma factor 70 region 4 type 2" evidence="6">
    <location>
        <begin position="107"/>
        <end position="159"/>
    </location>
</feature>
<evidence type="ECO:0000313" key="7">
    <source>
        <dbReference type="EMBL" id="BAV65348.1"/>
    </source>
</evidence>
<dbReference type="Proteomes" id="UP000218272">
    <property type="component" value="Chromosome SCLO_1"/>
</dbReference>
<dbReference type="OrthoDB" id="9794372at2"/>
<organism evidence="7 8">
    <name type="scientific">Sphingobium cloacae</name>
    <dbReference type="NCBI Taxonomy" id="120107"/>
    <lineage>
        <taxon>Bacteria</taxon>
        <taxon>Pseudomonadati</taxon>
        <taxon>Pseudomonadota</taxon>
        <taxon>Alphaproteobacteria</taxon>
        <taxon>Sphingomonadales</taxon>
        <taxon>Sphingomonadaceae</taxon>
        <taxon>Sphingobium</taxon>
    </lineage>
</organism>
<name>A0A1E1F498_9SPHN</name>
<evidence type="ECO:0000259" key="6">
    <source>
        <dbReference type="Pfam" id="PF08281"/>
    </source>
</evidence>
<protein>
    <submittedName>
        <fullName evidence="7">RNA polymerase sigma70</fullName>
    </submittedName>
</protein>
<proteinExistence type="inferred from homology"/>
<dbReference type="RefSeq" id="WP_066520830.1">
    <property type="nucleotide sequence ID" value="NZ_AP017655.1"/>
</dbReference>
<comment type="similarity">
    <text evidence="1">Belongs to the sigma-70 factor family. ECF subfamily.</text>
</comment>
<gene>
    <name evidence="7" type="ORF">SCLO_1023080</name>
</gene>
<dbReference type="AlphaFoldDB" id="A0A1E1F498"/>
<dbReference type="PANTHER" id="PTHR43133">
    <property type="entry name" value="RNA POLYMERASE ECF-TYPE SIGMA FACTO"/>
    <property type="match status" value="1"/>
</dbReference>
<dbReference type="EMBL" id="AP017655">
    <property type="protein sequence ID" value="BAV65348.1"/>
    <property type="molecule type" value="Genomic_DNA"/>
</dbReference>
<dbReference type="GO" id="GO:0006352">
    <property type="term" value="P:DNA-templated transcription initiation"/>
    <property type="evidence" value="ECO:0007669"/>
    <property type="project" value="InterPro"/>
</dbReference>
<keyword evidence="8" id="KW-1185">Reference proteome</keyword>
<dbReference type="InterPro" id="IPR039425">
    <property type="entry name" value="RNA_pol_sigma-70-like"/>
</dbReference>
<dbReference type="NCBIfam" id="TIGR02937">
    <property type="entry name" value="sigma70-ECF"/>
    <property type="match status" value="1"/>
</dbReference>
<dbReference type="Pfam" id="PF04542">
    <property type="entry name" value="Sigma70_r2"/>
    <property type="match status" value="1"/>
</dbReference>
<dbReference type="PANTHER" id="PTHR43133:SF63">
    <property type="entry name" value="RNA POLYMERASE SIGMA FACTOR FECI-RELATED"/>
    <property type="match status" value="1"/>
</dbReference>
<sequence>MAGKALKRLYLAHGRALQDYLTHKLRDPAAAADLAHDAFVRIAERGNAAALSNDRSYLFRTAHNLAVDHIRRVERRRTDPTDDERLAEIHDDAPPLDEAVAARQMLARLHDVVADLPDRTRRIFVLAKVEGLTYAEVADQLGISESSVQKHLSIALAHIMHRMKPQ</sequence>
<feature type="domain" description="RNA polymerase sigma-70 region 2" evidence="5">
    <location>
        <begin position="9"/>
        <end position="75"/>
    </location>
</feature>
<dbReference type="Gene3D" id="1.10.10.10">
    <property type="entry name" value="Winged helix-like DNA-binding domain superfamily/Winged helix DNA-binding domain"/>
    <property type="match status" value="1"/>
</dbReference>
<dbReference type="InterPro" id="IPR013325">
    <property type="entry name" value="RNA_pol_sigma_r2"/>
</dbReference>
<dbReference type="InterPro" id="IPR007627">
    <property type="entry name" value="RNA_pol_sigma70_r2"/>
</dbReference>
<dbReference type="InterPro" id="IPR013249">
    <property type="entry name" value="RNA_pol_sigma70_r4_t2"/>
</dbReference>
<dbReference type="GO" id="GO:0016987">
    <property type="term" value="F:sigma factor activity"/>
    <property type="evidence" value="ECO:0007669"/>
    <property type="project" value="UniProtKB-KW"/>
</dbReference>
<accession>A0A1E1F498</accession>
<evidence type="ECO:0000256" key="2">
    <source>
        <dbReference type="ARBA" id="ARBA00023015"/>
    </source>
</evidence>
<dbReference type="CDD" id="cd06171">
    <property type="entry name" value="Sigma70_r4"/>
    <property type="match status" value="1"/>
</dbReference>
<dbReference type="Pfam" id="PF08281">
    <property type="entry name" value="Sigma70_r4_2"/>
    <property type="match status" value="1"/>
</dbReference>
<dbReference type="SUPFAM" id="SSF88946">
    <property type="entry name" value="Sigma2 domain of RNA polymerase sigma factors"/>
    <property type="match status" value="1"/>
</dbReference>
<dbReference type="Gene3D" id="1.10.1740.10">
    <property type="match status" value="1"/>
</dbReference>
<keyword evidence="3" id="KW-0731">Sigma factor</keyword>
<dbReference type="InterPro" id="IPR014284">
    <property type="entry name" value="RNA_pol_sigma-70_dom"/>
</dbReference>
<dbReference type="InterPro" id="IPR036388">
    <property type="entry name" value="WH-like_DNA-bd_sf"/>
</dbReference>
<keyword evidence="4" id="KW-0804">Transcription</keyword>
<evidence type="ECO:0000259" key="5">
    <source>
        <dbReference type="Pfam" id="PF04542"/>
    </source>
</evidence>